<feature type="transmembrane region" description="Helical" evidence="1">
    <location>
        <begin position="73"/>
        <end position="93"/>
    </location>
</feature>
<keyword evidence="1" id="KW-1133">Transmembrane helix</keyword>
<evidence type="ECO:0000256" key="1">
    <source>
        <dbReference type="SAM" id="Phobius"/>
    </source>
</evidence>
<dbReference type="Proteomes" id="UP000663903">
    <property type="component" value="Chromosome"/>
</dbReference>
<feature type="transmembrane region" description="Helical" evidence="1">
    <location>
        <begin position="259"/>
        <end position="284"/>
    </location>
</feature>
<name>A0A975CFZ7_9BURK</name>
<feature type="transmembrane region" description="Helical" evidence="1">
    <location>
        <begin position="105"/>
        <end position="129"/>
    </location>
</feature>
<proteinExistence type="predicted"/>
<dbReference type="EMBL" id="CP071796">
    <property type="protein sequence ID" value="QTD44167.1"/>
    <property type="molecule type" value="Genomic_DNA"/>
</dbReference>
<sequence length="474" mass="51313">MNAPAVPHRTPLAAAVVADAVQRIETDGPLDDHAALRQAFASQPTRAAQVAERAWLLGQRLGLPRELARWHQLGWWAVAALALMMAFTGLGLARAVLGEGRSINAVAAFVSLLGLHAIMLLIWMLGLALSHGRWAPPLGRAALWLTARIPFERGPHAPVLMQSFTAVLQRQRLLGWLTGAISHGIWTLAFVITLVVLAFGFAFRAYTLTWETTILSTEFFQRFVQWTGALPALLGFAVPDAEAVQRAGNAAVPAQQREWAWWLMGCVVVYGLLPRALLAALCGWRWRAGTGRLEGQIDMADPYIRRIAQRLDALEPPPEVIDPERVAPTGATPARPSLPPGAPGSFAVVGFELPPEAPWPLPGLPEGTQPPERIAGSGPERQAVLTRLAHTRPESLLLVVHAPASPDRGTARFVREAMREAGRSALLLHGAEDHGGARRWRDWVDFEGFEALALAESAQAATEWIASAQASSHG</sequence>
<dbReference type="RefSeq" id="WP_208007688.1">
    <property type="nucleotide sequence ID" value="NZ_CP071796.1"/>
</dbReference>
<accession>A0A975CFZ7</accession>
<gene>
    <name evidence="2" type="ORF">J1M35_13655</name>
</gene>
<reference evidence="2" key="1">
    <citation type="submission" date="2021-03" db="EMBL/GenBank/DDBJ databases">
        <title>Ottowia sp. 27C isolated from the cloaca of a Giant Asian pond turtle (Heosemys grandis).</title>
        <authorList>
            <person name="Spergser J."/>
            <person name="Busse H.-J."/>
        </authorList>
    </citation>
    <scope>NUCLEOTIDE SEQUENCE</scope>
    <source>
        <strain evidence="2">27C</strain>
    </source>
</reference>
<dbReference type="InterPro" id="IPR021296">
    <property type="entry name" value="DUF2868"/>
</dbReference>
<organism evidence="2 3">
    <name type="scientific">Ottowia testudinis</name>
    <dbReference type="NCBI Taxonomy" id="2816950"/>
    <lineage>
        <taxon>Bacteria</taxon>
        <taxon>Pseudomonadati</taxon>
        <taxon>Pseudomonadota</taxon>
        <taxon>Betaproteobacteria</taxon>
        <taxon>Burkholderiales</taxon>
        <taxon>Comamonadaceae</taxon>
        <taxon>Ottowia</taxon>
    </lineage>
</organism>
<keyword evidence="1" id="KW-0472">Membrane</keyword>
<evidence type="ECO:0000313" key="2">
    <source>
        <dbReference type="EMBL" id="QTD44167.1"/>
    </source>
</evidence>
<protein>
    <submittedName>
        <fullName evidence="2">DUF2868 domain-containing protein</fullName>
    </submittedName>
</protein>
<feature type="transmembrane region" description="Helical" evidence="1">
    <location>
        <begin position="185"/>
        <end position="207"/>
    </location>
</feature>
<dbReference type="Pfam" id="PF11067">
    <property type="entry name" value="DUF2868"/>
    <property type="match status" value="1"/>
</dbReference>
<keyword evidence="1" id="KW-0812">Transmembrane</keyword>
<keyword evidence="3" id="KW-1185">Reference proteome</keyword>
<evidence type="ECO:0000313" key="3">
    <source>
        <dbReference type="Proteomes" id="UP000663903"/>
    </source>
</evidence>
<dbReference type="AlphaFoldDB" id="A0A975CFZ7"/>
<dbReference type="KEGG" id="otd:J1M35_13655"/>